<dbReference type="STRING" id="1094715.GCA_000236165_01382"/>
<dbReference type="OrthoDB" id="5652668at2"/>
<protein>
    <recommendedName>
        <fullName evidence="2">Lpg0393-like VPS9-like domain-containing protein</fullName>
    </recommendedName>
</protein>
<reference evidence="3 4" key="1">
    <citation type="submission" date="2018-06" db="EMBL/GenBank/DDBJ databases">
        <authorList>
            <consortium name="Pathogen Informatics"/>
            <person name="Doyle S."/>
        </authorList>
    </citation>
    <scope>NUCLEOTIDE SEQUENCE [LARGE SCALE GENOMIC DNA]</scope>
    <source>
        <strain evidence="3 4">NCTC11370</strain>
    </source>
</reference>
<dbReference type="InterPro" id="IPR054178">
    <property type="entry name" value="Lpg0393-like_VPS9"/>
</dbReference>
<sequence>MNKYEREQLQKIAKALTSTEDLTQEARLDLVFSALFELDKIQKGQLDGLSEEQLEEVFSGDITKTLIAQISATKDTDNTGIKDVRSILSNVMRNPWRFGLSGKMQLNSFFHPYAETSIAPNLSEIANEPEVSRLLVLKRNWIARNIFPEQYSDKEPENAQIFVDALRKGDYARASEFASWICKKYSDPLLNPGRELPAADNLIPCAAYELAQTDVRAEDLTAIVHFMDHAKDGDALYSATTMWSGLQSMHNRLWALTKKYPEEHPQQILQMMRAEHEEFLNKPNPFKSLIEGCDFVEVVDLSAHFTPDKINAFANQNRDSLTANLIVLNTDEATLQDIEVLVDIKNRIFEYIHYLENHRSDKTSVTFNNRLNAANEMLTVLQKGGTIKGDVIPAIKEQMAVIEKNKPGLAELGFLGYLVEHLIDRFLPKPTMRKETTKTLEELQTFVEPKKDEPKREQPEVQSKDIEMDVFPPSEVKLK</sequence>
<keyword evidence="4" id="KW-1185">Reference proteome</keyword>
<dbReference type="GeneID" id="93292357"/>
<evidence type="ECO:0000259" key="2">
    <source>
        <dbReference type="Pfam" id="PF22035"/>
    </source>
</evidence>
<evidence type="ECO:0000313" key="4">
    <source>
        <dbReference type="Proteomes" id="UP000254554"/>
    </source>
</evidence>
<evidence type="ECO:0000256" key="1">
    <source>
        <dbReference type="SAM" id="MobiDB-lite"/>
    </source>
</evidence>
<dbReference type="RefSeq" id="WP_010653262.1">
    <property type="nucleotide sequence ID" value="NZ_JAPHOO010000001.1"/>
</dbReference>
<proteinExistence type="predicted"/>
<name>A0A377G9B5_9GAMM</name>
<dbReference type="AlphaFoldDB" id="A0A377G9B5"/>
<dbReference type="Proteomes" id="UP000254554">
    <property type="component" value="Unassembled WGS sequence"/>
</dbReference>
<dbReference type="Pfam" id="PF22035">
    <property type="entry name" value="Lpg0393_VPS9"/>
    <property type="match status" value="1"/>
</dbReference>
<feature type="compositionally biased region" description="Basic and acidic residues" evidence="1">
    <location>
        <begin position="448"/>
        <end position="467"/>
    </location>
</feature>
<organism evidence="3 4">
    <name type="scientific">Fluoribacter dumoffii</name>
    <dbReference type="NCBI Taxonomy" id="463"/>
    <lineage>
        <taxon>Bacteria</taxon>
        <taxon>Pseudomonadati</taxon>
        <taxon>Pseudomonadota</taxon>
        <taxon>Gammaproteobacteria</taxon>
        <taxon>Legionellales</taxon>
        <taxon>Legionellaceae</taxon>
        <taxon>Fluoribacter</taxon>
    </lineage>
</organism>
<evidence type="ECO:0000313" key="3">
    <source>
        <dbReference type="EMBL" id="STO20978.1"/>
    </source>
</evidence>
<feature type="domain" description="Lpg0393-like VPS9-like" evidence="2">
    <location>
        <begin position="160"/>
        <end position="282"/>
    </location>
</feature>
<feature type="region of interest" description="Disordered" evidence="1">
    <location>
        <begin position="442"/>
        <end position="479"/>
    </location>
</feature>
<accession>A0A377G9B5</accession>
<gene>
    <name evidence="3" type="ORF">NCTC11370_01039</name>
</gene>
<dbReference type="EMBL" id="UGGT01000001">
    <property type="protein sequence ID" value="STO20978.1"/>
    <property type="molecule type" value="Genomic_DNA"/>
</dbReference>